<sequence length="1525" mass="170882">MSLWKLGAQDVTEEAQAIKDHISSKDSHIAAQETKLMRQAAQLDEIQTALNEALHKLSQETERAIRFETNFLQTSEDLRREKLATQNMERTLVSTQEKMKSKELEARELESIIQTLSHKSDTTTTQRTKLEKEKAMLEARVRELESSNRELSQAPPTTTPGRIPRRRSSSVSSARIPGLEQELQSLRAEASTKDRELESAVQKLARAQEALVKCENEKMAVEKRASKEIAEIRGELEEKDEEIRYMQEQMGDESREAQLMARIEEDEAKIAAMEQSLRSASNKDVEILRLKRVEVQFFITCREMTAKHLELVAEKDSALNDLEAARAQVQQLSSRTSEQETRINELINETIDLRQRLDVTPSTGDDNTPAHVERLLGAIDRLRGERDDLRRDLEYVEMESKYSIEALEAQLAQAAAATQPSAPQENSTSSTLLDEQRQEICRLRKTSAVLTITIAQLQKDIESNAITREQLQEQLQSKDAMLADLESKLLASTQASQAFEAERDELLRQSEQQNQDWSKTFEELKSSKAKVQESLEEVQARLDDITQSLEDTESERDSLRLQVTNLNRDLIAAQEELEESEGRYSNLQHHQLDAMTDNEATRALRDQVHELEGRVMRRTEQIGVHQHDIKRLETNLLLHEERLTEMTMEMETLAAQKDAMVEDCASAREARDESLVRIEQLEVEVERLESQAEQTEGTVVELIAVIVDTVARSRAAIKASEAFGQQTNNQLAARLELKDGELQELASLHKCTVAQLEEKIESLRQLEDDASTSREDIRSLGVALAISRSEGSRVVNVMKALHDARSQLTAETSVLRDQCEASLEENKTLTSRLSDLQAQFDALDSNSTSERAALQQKIDALVTSLDDAKTAHHVIVDKLHNEKAELEQRLSDAVVASKATEGAQVSELSARCEELRGQLQEVQKALDEATAEIKTKQLSLETVANERISLQTQLDDVTRLSDERHASQVALEQLNSDHVAKISDLEAKLESATFELTKQQEEMQALRSQTEAQVERVRQELEKCLQDEQALSATLHTELDDQAKQLDECSVKIRNLEQRLQAEIYTRDQEANVHQEAIALVEADKTEVDALLADARHQLESTKSELAMTNGTLETLQAEKESLLIEITTLGAEVQKQLSMHRYMESQAKESERSISSLTASVQQLRDDLSQAEKAAQTSELNLSLQGVQHKREMAEMQRRIAALQSKPNLDSVVHELEERNNEMEELLRAKCAEIEENDDRVLEMLKDNKKLNSKVEALTRKVNNLQAKLAAAKATQPQATAEPASTTPPNISPKENGLASSVRGKPPLASSSTPMETRELASSTRRLRSVTEPYHPPSATPPMPPMPSKYAVVPSTRVLNRSVSGSSSALPRAKTPERQQNPLPIFKARTPERPSPPVSTEASSSSAGKKRRAPDDFDICENVPPQVFTADSLPSEEPESRTPRVRRVLQSLHSGFTPVRQQAASRSNLSLASPKRPTTGKSPSKSPRLSSMPVKPSKRSWLGKIRGASSQASTRPTFDPFTDS</sequence>
<keyword evidence="2" id="KW-1185">Reference proteome</keyword>
<protein>
    <submittedName>
        <fullName evidence="1">Uncharacterized protein</fullName>
    </submittedName>
</protein>
<gene>
    <name evidence="1" type="ORF">CCMSSC00406_0002792</name>
</gene>
<comment type="caution">
    <text evidence="1">The sequence shown here is derived from an EMBL/GenBank/DDBJ whole genome shotgun (WGS) entry which is preliminary data.</text>
</comment>
<reference evidence="1 2" key="1">
    <citation type="journal article" date="2021" name="Appl. Environ. Microbiol.">
        <title>Genetic linkage and physical mapping for an oyster mushroom Pleurotus cornucopiae and QTL analysis for the trait cap color.</title>
        <authorList>
            <person name="Zhang Y."/>
            <person name="Gao W."/>
            <person name="Sonnenberg A."/>
            <person name="Chen Q."/>
            <person name="Zhang J."/>
            <person name="Huang C."/>
        </authorList>
    </citation>
    <scope>NUCLEOTIDE SEQUENCE [LARGE SCALE GENOMIC DNA]</scope>
    <source>
        <strain evidence="1">CCMSSC00406</strain>
    </source>
</reference>
<evidence type="ECO:0000313" key="2">
    <source>
        <dbReference type="Proteomes" id="UP000824881"/>
    </source>
</evidence>
<accession>A0ACB7IW43</accession>
<dbReference type="Proteomes" id="UP000824881">
    <property type="component" value="Unassembled WGS sequence"/>
</dbReference>
<evidence type="ECO:0000313" key="1">
    <source>
        <dbReference type="EMBL" id="KAG9222457.1"/>
    </source>
</evidence>
<organism evidence="1 2">
    <name type="scientific">Pleurotus cornucopiae</name>
    <name type="common">Cornucopia mushroom</name>
    <dbReference type="NCBI Taxonomy" id="5321"/>
    <lineage>
        <taxon>Eukaryota</taxon>
        <taxon>Fungi</taxon>
        <taxon>Dikarya</taxon>
        <taxon>Basidiomycota</taxon>
        <taxon>Agaricomycotina</taxon>
        <taxon>Agaricomycetes</taxon>
        <taxon>Agaricomycetidae</taxon>
        <taxon>Agaricales</taxon>
        <taxon>Pleurotineae</taxon>
        <taxon>Pleurotaceae</taxon>
        <taxon>Pleurotus</taxon>
    </lineage>
</organism>
<proteinExistence type="predicted"/>
<name>A0ACB7IW43_PLECO</name>
<dbReference type="EMBL" id="WQMT02000005">
    <property type="protein sequence ID" value="KAG9222457.1"/>
    <property type="molecule type" value="Genomic_DNA"/>
</dbReference>